<name>A0A518HII6_9BACT</name>
<dbReference type="Gene3D" id="1.10.275.10">
    <property type="entry name" value="Fumarase/aspartase (N-terminal domain)"/>
    <property type="match status" value="1"/>
</dbReference>
<dbReference type="PANTHER" id="PTHR42696:SF2">
    <property type="entry name" value="ASPARTATE AMMONIA-LYASE"/>
    <property type="match status" value="1"/>
</dbReference>
<dbReference type="Gene3D" id="1.20.200.10">
    <property type="entry name" value="Fumarase/aspartase (Central domain)"/>
    <property type="match status" value="1"/>
</dbReference>
<dbReference type="KEGG" id="snep:Enr13x_05090"/>
<dbReference type="InterPro" id="IPR022761">
    <property type="entry name" value="Fumarate_lyase_N"/>
</dbReference>
<dbReference type="InterPro" id="IPR051546">
    <property type="entry name" value="Aspartate_Ammonia-Lyase"/>
</dbReference>
<keyword evidence="2" id="KW-0456">Lyase</keyword>
<dbReference type="Pfam" id="PF00206">
    <property type="entry name" value="Lyase_1"/>
    <property type="match status" value="1"/>
</dbReference>
<dbReference type="InterPro" id="IPR000362">
    <property type="entry name" value="Fumarate_lyase_fam"/>
</dbReference>
<feature type="domain" description="Fumarate lyase N-terminal" evidence="1">
    <location>
        <begin position="12"/>
        <end position="346"/>
    </location>
</feature>
<reference evidence="2 3" key="1">
    <citation type="submission" date="2019-03" db="EMBL/GenBank/DDBJ databases">
        <title>Deep-cultivation of Planctomycetes and their phenomic and genomic characterization uncovers novel biology.</title>
        <authorList>
            <person name="Wiegand S."/>
            <person name="Jogler M."/>
            <person name="Boedeker C."/>
            <person name="Pinto D."/>
            <person name="Vollmers J."/>
            <person name="Rivas-Marin E."/>
            <person name="Kohn T."/>
            <person name="Peeters S.H."/>
            <person name="Heuer A."/>
            <person name="Rast P."/>
            <person name="Oberbeckmann S."/>
            <person name="Bunk B."/>
            <person name="Jeske O."/>
            <person name="Meyerdierks A."/>
            <person name="Storesund J.E."/>
            <person name="Kallscheuer N."/>
            <person name="Luecker S."/>
            <person name="Lage O.M."/>
            <person name="Pohl T."/>
            <person name="Merkel B.J."/>
            <person name="Hornburger P."/>
            <person name="Mueller R.-W."/>
            <person name="Bruemmer F."/>
            <person name="Labrenz M."/>
            <person name="Spormann A.M."/>
            <person name="Op den Camp H."/>
            <person name="Overmann J."/>
            <person name="Amann R."/>
            <person name="Jetten M.S.M."/>
            <person name="Mascher T."/>
            <person name="Medema M.H."/>
            <person name="Devos D.P."/>
            <person name="Kaster A.-K."/>
            <person name="Ovreas L."/>
            <person name="Rohde M."/>
            <person name="Galperin M.Y."/>
            <person name="Jogler C."/>
        </authorList>
    </citation>
    <scope>NUCLEOTIDE SEQUENCE [LARGE SCALE GENOMIC DNA]</scope>
    <source>
        <strain evidence="2 3">Enr13</strain>
    </source>
</reference>
<keyword evidence="3" id="KW-1185">Reference proteome</keyword>
<dbReference type="GO" id="GO:0008797">
    <property type="term" value="F:aspartate ammonia-lyase activity"/>
    <property type="evidence" value="ECO:0007669"/>
    <property type="project" value="UniProtKB-EC"/>
</dbReference>
<dbReference type="SUPFAM" id="SSF48557">
    <property type="entry name" value="L-aspartase-like"/>
    <property type="match status" value="1"/>
</dbReference>
<dbReference type="InterPro" id="IPR020557">
    <property type="entry name" value="Fumarate_lyase_CS"/>
</dbReference>
<protein>
    <submittedName>
        <fullName evidence="2">Aspartate ammonia-lyase</fullName>
        <ecNumber evidence="2">4.3.1.1</ecNumber>
    </submittedName>
</protein>
<dbReference type="GO" id="GO:0006531">
    <property type="term" value="P:aspartate metabolic process"/>
    <property type="evidence" value="ECO:0007669"/>
    <property type="project" value="TreeGrafter"/>
</dbReference>
<evidence type="ECO:0000313" key="3">
    <source>
        <dbReference type="Proteomes" id="UP000319004"/>
    </source>
</evidence>
<dbReference type="PRINTS" id="PR00149">
    <property type="entry name" value="FUMRATELYASE"/>
</dbReference>
<dbReference type="InterPro" id="IPR024083">
    <property type="entry name" value="Fumarase/histidase_N"/>
</dbReference>
<accession>A0A518HII6</accession>
<gene>
    <name evidence="2" type="primary">aspA</name>
    <name evidence="2" type="ORF">Enr13x_05090</name>
</gene>
<dbReference type="AlphaFoldDB" id="A0A518HII6"/>
<proteinExistence type="predicted"/>
<dbReference type="PANTHER" id="PTHR42696">
    <property type="entry name" value="ASPARTATE AMMONIA-LYASE"/>
    <property type="match status" value="1"/>
</dbReference>
<dbReference type="PROSITE" id="PS00163">
    <property type="entry name" value="FUMARATE_LYASES"/>
    <property type="match status" value="1"/>
</dbReference>
<dbReference type="EC" id="4.3.1.1" evidence="2"/>
<organism evidence="2 3">
    <name type="scientific">Stieleria neptunia</name>
    <dbReference type="NCBI Taxonomy" id="2527979"/>
    <lineage>
        <taxon>Bacteria</taxon>
        <taxon>Pseudomonadati</taxon>
        <taxon>Planctomycetota</taxon>
        <taxon>Planctomycetia</taxon>
        <taxon>Pirellulales</taxon>
        <taxon>Pirellulaceae</taxon>
        <taxon>Stieleria</taxon>
    </lineage>
</organism>
<evidence type="ECO:0000313" key="2">
    <source>
        <dbReference type="EMBL" id="QDV40675.1"/>
    </source>
</evidence>
<dbReference type="EMBL" id="CP037423">
    <property type="protein sequence ID" value="QDV40675.1"/>
    <property type="molecule type" value="Genomic_DNA"/>
</dbReference>
<dbReference type="GO" id="GO:0005829">
    <property type="term" value="C:cytosol"/>
    <property type="evidence" value="ECO:0007669"/>
    <property type="project" value="TreeGrafter"/>
</dbReference>
<dbReference type="InterPro" id="IPR008948">
    <property type="entry name" value="L-Aspartase-like"/>
</dbReference>
<sequence length="434" mass="46456">MPNQRFESDYLGELSLPADALYGIHTRRALINFCANETVKRAGEYPSLVGALLAIKAASAKANAKDLRIEKKMANAIVIATKRALNSDLPTLFPIPIIQGGGGTSLNMNANEVVANIANEELGGARGRYSPVCPFNTVNCRQSTNDVIPTATRIAARVSIKDCSDRLSDLSFAISTTLKAFADMPRVIRTCWRDAITGDFATLFGGMSAAIQSATSNLKLSSEALRDLPIGGGVAGATEYVDREFGQSVLNFLQADFDFGEMRLCKSFSEAAQDPSPLVAVSDALDRVSRLVFKQCQDLRILSSGPDAGIAEIELAPVQVGSSAMPCKENPVLPEYAMQCCLLVQGHAAAARSTIDHGDTDLNVWELLTYVSVVDAANLLAIAAEALKQCFATLHPIKAQSAKAGELKASKTYKQSLAEGYLQTEHLITKQPKP</sequence>
<dbReference type="RefSeq" id="WP_197455717.1">
    <property type="nucleotide sequence ID" value="NZ_CP037423.1"/>
</dbReference>
<dbReference type="Proteomes" id="UP000319004">
    <property type="component" value="Chromosome"/>
</dbReference>
<evidence type="ECO:0000259" key="1">
    <source>
        <dbReference type="Pfam" id="PF00206"/>
    </source>
</evidence>